<dbReference type="SUPFAM" id="SSF81383">
    <property type="entry name" value="F-box domain"/>
    <property type="match status" value="1"/>
</dbReference>
<dbReference type="Gene3D" id="1.20.1280.50">
    <property type="match status" value="1"/>
</dbReference>
<dbReference type="AlphaFoldDB" id="A0A8H5BVN9"/>
<comment type="caution">
    <text evidence="2">The sequence shown here is derived from an EMBL/GenBank/DDBJ whole genome shotgun (WGS) entry which is preliminary data.</text>
</comment>
<dbReference type="PROSITE" id="PS50181">
    <property type="entry name" value="FBOX"/>
    <property type="match status" value="1"/>
</dbReference>
<dbReference type="Proteomes" id="UP000541558">
    <property type="component" value="Unassembled WGS sequence"/>
</dbReference>
<proteinExistence type="predicted"/>
<evidence type="ECO:0000313" key="2">
    <source>
        <dbReference type="EMBL" id="KAF5330168.1"/>
    </source>
</evidence>
<gene>
    <name evidence="2" type="ORF">D9611_010636</name>
</gene>
<dbReference type="OrthoDB" id="10277243at2759"/>
<organism evidence="2 3">
    <name type="scientific">Ephemerocybe angulata</name>
    <dbReference type="NCBI Taxonomy" id="980116"/>
    <lineage>
        <taxon>Eukaryota</taxon>
        <taxon>Fungi</taxon>
        <taxon>Dikarya</taxon>
        <taxon>Basidiomycota</taxon>
        <taxon>Agaricomycotina</taxon>
        <taxon>Agaricomycetes</taxon>
        <taxon>Agaricomycetidae</taxon>
        <taxon>Agaricales</taxon>
        <taxon>Agaricineae</taxon>
        <taxon>Psathyrellaceae</taxon>
        <taxon>Ephemerocybe</taxon>
    </lineage>
</organism>
<protein>
    <recommendedName>
        <fullName evidence="1">F-box domain-containing protein</fullName>
    </recommendedName>
</protein>
<dbReference type="InterPro" id="IPR036047">
    <property type="entry name" value="F-box-like_dom_sf"/>
</dbReference>
<keyword evidence="3" id="KW-1185">Reference proteome</keyword>
<name>A0A8H5BVN9_9AGAR</name>
<dbReference type="EMBL" id="JAACJK010000116">
    <property type="protein sequence ID" value="KAF5330168.1"/>
    <property type="molecule type" value="Genomic_DNA"/>
</dbReference>
<feature type="domain" description="F-box" evidence="1">
    <location>
        <begin position="1"/>
        <end position="47"/>
    </location>
</feature>
<evidence type="ECO:0000313" key="3">
    <source>
        <dbReference type="Proteomes" id="UP000541558"/>
    </source>
</evidence>
<accession>A0A8H5BVN9</accession>
<reference evidence="2 3" key="1">
    <citation type="journal article" date="2020" name="ISME J.">
        <title>Uncovering the hidden diversity of litter-decomposition mechanisms in mushroom-forming fungi.</title>
        <authorList>
            <person name="Floudas D."/>
            <person name="Bentzer J."/>
            <person name="Ahren D."/>
            <person name="Johansson T."/>
            <person name="Persson P."/>
            <person name="Tunlid A."/>
        </authorList>
    </citation>
    <scope>NUCLEOTIDE SEQUENCE [LARGE SCALE GENOMIC DNA]</scope>
    <source>
        <strain evidence="2 3">CBS 175.51</strain>
    </source>
</reference>
<sequence>MSLSTLPLELKLKTIAELEAQDILHLAQSSKSMYELIEGSPDAWKGLLKRLCASEKWIWASYDDLPTAFEFKNACVRSTRFIKLVCDEDSDDLKILDFIQPFASTAIDSTSSSSGGHLSQLASSSPVTFQREFASTALVYLVPGGRFFVTVNAPSLFLWDLRRPAFEGSTGSRAPSILSRHDLFFQKSPVLVLAEVINASTVIILFEETEPEGEATFRSSFELVEIQFTAGDPPSIRTLGRLRVLFPLPNATTVAIYHDRQVFIHIHRTTLAWKYHQKCYSMWNVGDAPDVSSDPSETSGQWIYSILARQANLLYIGVRGVHGLPFPDDSFYRAIQDDEVPSRRPSQILEVPFAFTIPHPLDIAGSPEGACVTVLRNISNTGPVIYGVGETDYSKFLRTAFALNLYHLHINPADPSTSTVRLAGSSVIASTFHLEPLHNFPCGPDKVGFLWSNPYVDVDVDENATIHISITRFTSTATSAMGPASTTETSSPAVIESTLKETIKWSRSPGVPRVYSLCAATGRLAVLWDLEDPENDSDRLLEVYDFL</sequence>
<dbReference type="InterPro" id="IPR001810">
    <property type="entry name" value="F-box_dom"/>
</dbReference>
<evidence type="ECO:0000259" key="1">
    <source>
        <dbReference type="PROSITE" id="PS50181"/>
    </source>
</evidence>